<protein>
    <recommendedName>
        <fullName evidence="3">DUF4145 domain-containing protein</fullName>
    </recommendedName>
</protein>
<gene>
    <name evidence="1" type="ORF">A3864_16345</name>
</gene>
<evidence type="ECO:0000313" key="1">
    <source>
        <dbReference type="EMBL" id="RAS75235.1"/>
    </source>
</evidence>
<dbReference type="RefSeq" id="WP_113765839.1">
    <property type="nucleotide sequence ID" value="NZ_LVYK01000037.1"/>
</dbReference>
<dbReference type="Proteomes" id="UP000250174">
    <property type="component" value="Unassembled WGS sequence"/>
</dbReference>
<dbReference type="AlphaFoldDB" id="A0AAX1Q7U7"/>
<dbReference type="EMBL" id="LVYK01000037">
    <property type="protein sequence ID" value="RAS75235.1"/>
    <property type="molecule type" value="Genomic_DNA"/>
</dbReference>
<reference evidence="1 2" key="1">
    <citation type="submission" date="2016-03" db="EMBL/GenBank/DDBJ databases">
        <title>Comparison of Bacillus endophyticus and B. anthracis characteristics using whole genome sequence analysis and microbiological techniques.</title>
        <authorList>
            <person name="Lekota K.E."/>
            <person name="Mafofo J."/>
            <person name="Rees J."/>
            <person name="Muchadeyi F.C."/>
            <person name="Madoroba E."/>
            <person name="Van Heerden H."/>
        </authorList>
    </citation>
    <scope>NUCLEOTIDE SEQUENCE [LARGE SCALE GENOMIC DNA]</scope>
    <source>
        <strain evidence="1 2">3631_10C</strain>
    </source>
</reference>
<evidence type="ECO:0008006" key="3">
    <source>
        <dbReference type="Google" id="ProtNLM"/>
    </source>
</evidence>
<evidence type="ECO:0000313" key="2">
    <source>
        <dbReference type="Proteomes" id="UP000250174"/>
    </source>
</evidence>
<organism evidence="1 2">
    <name type="scientific">Priestia endophytica</name>
    <dbReference type="NCBI Taxonomy" id="135735"/>
    <lineage>
        <taxon>Bacteria</taxon>
        <taxon>Bacillati</taxon>
        <taxon>Bacillota</taxon>
        <taxon>Bacilli</taxon>
        <taxon>Bacillales</taxon>
        <taxon>Bacillaceae</taxon>
        <taxon>Priestia</taxon>
    </lineage>
</organism>
<accession>A0AAX1Q7U7</accession>
<comment type="caution">
    <text evidence="1">The sequence shown here is derived from an EMBL/GenBank/DDBJ whole genome shotgun (WGS) entry which is preliminary data.</text>
</comment>
<sequence length="217" mass="25154">MKSITLDIKTENVEVYANSDTASICEYEWHIHIPILSAFSVEYFVLQYGPFSSFSESTSLSIQGNKIIAESQFASLEELGQECVAILHHHGIRDYSLLFPWVENVDLRERIGRFYEEAEKSFEQGSWLSFALMCGGVFEGMLYAKLNMPQNNNFYAMIEAAYEDREIINLQQKGIMDDVRNARNLIHASRFKQDYMSRKKAMDIMTTMSKLIKRFSY</sequence>
<proteinExistence type="predicted"/>
<name>A0AAX1Q7U7_9BACI</name>